<protein>
    <submittedName>
        <fullName evidence="2">Uncharacterized protein</fullName>
    </submittedName>
</protein>
<dbReference type="EMBL" id="PKUQ01000031">
    <property type="protein sequence ID" value="PLW76452.1"/>
    <property type="molecule type" value="Genomic_DNA"/>
</dbReference>
<name>A0A2N5XPL7_9HYPH</name>
<accession>A0A2N5XPL7</accession>
<feature type="region of interest" description="Disordered" evidence="1">
    <location>
        <begin position="56"/>
        <end position="84"/>
    </location>
</feature>
<dbReference type="RefSeq" id="WP_101534887.1">
    <property type="nucleotide sequence ID" value="NZ_PKUQ01000031.1"/>
</dbReference>
<sequence length="84" mass="9501">MPDDLTQCSAKLGQLKRDILVLKDNPNAPSSRLLMLVAKKSLQELKWHMREQQGQIRKKLSRSTQASHAAGAYSKVTDLRKKKS</sequence>
<dbReference type="OrthoDB" id="8450732at2"/>
<evidence type="ECO:0000313" key="3">
    <source>
        <dbReference type="Proteomes" id="UP000234881"/>
    </source>
</evidence>
<gene>
    <name evidence="2" type="ORF">C0081_16405</name>
</gene>
<proteinExistence type="predicted"/>
<dbReference type="Proteomes" id="UP000234881">
    <property type="component" value="Unassembled WGS sequence"/>
</dbReference>
<organism evidence="2 3">
    <name type="scientific">Cohaesibacter celericrescens</name>
    <dbReference type="NCBI Taxonomy" id="2067669"/>
    <lineage>
        <taxon>Bacteria</taxon>
        <taxon>Pseudomonadati</taxon>
        <taxon>Pseudomonadota</taxon>
        <taxon>Alphaproteobacteria</taxon>
        <taxon>Hyphomicrobiales</taxon>
        <taxon>Cohaesibacteraceae</taxon>
    </lineage>
</organism>
<evidence type="ECO:0000256" key="1">
    <source>
        <dbReference type="SAM" id="MobiDB-lite"/>
    </source>
</evidence>
<reference evidence="2 3" key="1">
    <citation type="submission" date="2018-01" db="EMBL/GenBank/DDBJ databases">
        <title>The draft genome sequence of Cohaesibacter sp. H1304.</title>
        <authorList>
            <person name="Wang N.-N."/>
            <person name="Du Z.-J."/>
        </authorList>
    </citation>
    <scope>NUCLEOTIDE SEQUENCE [LARGE SCALE GENOMIC DNA]</scope>
    <source>
        <strain evidence="2 3">H1304</strain>
    </source>
</reference>
<evidence type="ECO:0000313" key="2">
    <source>
        <dbReference type="EMBL" id="PLW76452.1"/>
    </source>
</evidence>
<dbReference type="AlphaFoldDB" id="A0A2N5XPL7"/>
<comment type="caution">
    <text evidence="2">The sequence shown here is derived from an EMBL/GenBank/DDBJ whole genome shotgun (WGS) entry which is preliminary data.</text>
</comment>
<keyword evidence="3" id="KW-1185">Reference proteome</keyword>